<evidence type="ECO:0000256" key="6">
    <source>
        <dbReference type="SAM" id="MobiDB-lite"/>
    </source>
</evidence>
<keyword evidence="4" id="KW-0325">Glycoprotein</keyword>
<organism evidence="8">
    <name type="scientific">Ixodes ricinus</name>
    <name type="common">Common tick</name>
    <name type="synonym">Acarus ricinus</name>
    <dbReference type="NCBI Taxonomy" id="34613"/>
    <lineage>
        <taxon>Eukaryota</taxon>
        <taxon>Metazoa</taxon>
        <taxon>Ecdysozoa</taxon>
        <taxon>Arthropoda</taxon>
        <taxon>Chelicerata</taxon>
        <taxon>Arachnida</taxon>
        <taxon>Acari</taxon>
        <taxon>Parasitiformes</taxon>
        <taxon>Ixodida</taxon>
        <taxon>Ixodoidea</taxon>
        <taxon>Ixodidae</taxon>
        <taxon>Ixodinae</taxon>
        <taxon>Ixodes</taxon>
    </lineage>
</organism>
<dbReference type="GO" id="GO:0005576">
    <property type="term" value="C:extracellular region"/>
    <property type="evidence" value="ECO:0007669"/>
    <property type="project" value="UniProtKB-SubCell"/>
</dbReference>
<dbReference type="AlphaFoldDB" id="A0A0K8RCN6"/>
<keyword evidence="2" id="KW-0964">Secreted</keyword>
<evidence type="ECO:0000313" key="8">
    <source>
        <dbReference type="EMBL" id="JAA68239.1"/>
    </source>
</evidence>
<feature type="chain" id="PRO_5005517196" evidence="7">
    <location>
        <begin position="23"/>
        <end position="131"/>
    </location>
</feature>
<dbReference type="EMBL" id="GADI01005569">
    <property type="protein sequence ID" value="JAA68239.1"/>
    <property type="molecule type" value="mRNA"/>
</dbReference>
<feature type="signal peptide" evidence="7">
    <location>
        <begin position="1"/>
        <end position="22"/>
    </location>
</feature>
<feature type="region of interest" description="Disordered" evidence="6">
    <location>
        <begin position="107"/>
        <end position="131"/>
    </location>
</feature>
<evidence type="ECO:0000256" key="7">
    <source>
        <dbReference type="SAM" id="SignalP"/>
    </source>
</evidence>
<dbReference type="InterPro" id="IPR021971">
    <property type="entry name" value="Salp15"/>
</dbReference>
<keyword evidence="3 7" id="KW-0732">Signal</keyword>
<evidence type="ECO:0000256" key="4">
    <source>
        <dbReference type="ARBA" id="ARBA00023180"/>
    </source>
</evidence>
<evidence type="ECO:0000256" key="2">
    <source>
        <dbReference type="ARBA" id="ARBA00022525"/>
    </source>
</evidence>
<sequence length="131" mass="14726">MFKLKFCILCVLAVLRFGSGNGGGESKSPGEEKEGRSLGSDLPTYIGTLEARKEYMMKLLEACGGQSQEHKLNEREIFFHNCTYTCVRRGQNPTPEVRRIPTGMICNRDKKDMPKSRKLPLAKCAENRAPE</sequence>
<dbReference type="Pfam" id="PF12115">
    <property type="entry name" value="Salp15"/>
    <property type="match status" value="1"/>
</dbReference>
<proteinExistence type="evidence at transcript level"/>
<comment type="similarity">
    <text evidence="5">Belongs to the salp15 family.</text>
</comment>
<protein>
    <submittedName>
        <fullName evidence="8">Putative ixodes 8-cys protein</fullName>
    </submittedName>
</protein>
<evidence type="ECO:0000256" key="5">
    <source>
        <dbReference type="ARBA" id="ARBA00034321"/>
    </source>
</evidence>
<feature type="region of interest" description="Disordered" evidence="6">
    <location>
        <begin position="22"/>
        <end position="42"/>
    </location>
</feature>
<reference evidence="8" key="1">
    <citation type="submission" date="2012-12" db="EMBL/GenBank/DDBJ databases">
        <title>Identification and characterization of a phenylalanine ammonia-lyase gene family in Isatis indigotica Fort.</title>
        <authorList>
            <person name="Liu Q."/>
            <person name="Chen J."/>
            <person name="Zhou X."/>
            <person name="Di P."/>
            <person name="Xiao Y."/>
            <person name="Xuan H."/>
            <person name="Zhang L."/>
            <person name="Chen W."/>
        </authorList>
    </citation>
    <scope>NUCLEOTIDE SEQUENCE</scope>
    <source>
        <tissue evidence="8">Salivary gland</tissue>
    </source>
</reference>
<evidence type="ECO:0000256" key="1">
    <source>
        <dbReference type="ARBA" id="ARBA00004613"/>
    </source>
</evidence>
<accession>A0A0K8RCN6</accession>
<name>A0A0K8RCN6_IXORI</name>
<evidence type="ECO:0000256" key="3">
    <source>
        <dbReference type="ARBA" id="ARBA00022729"/>
    </source>
</evidence>
<comment type="subcellular location">
    <subcellularLocation>
        <location evidence="1">Secreted</location>
    </subcellularLocation>
</comment>